<dbReference type="EC" id="3.6.1.7" evidence="2 5"/>
<evidence type="ECO:0000313" key="10">
    <source>
        <dbReference type="Proteomes" id="UP000030428"/>
    </source>
</evidence>
<dbReference type="InterPro" id="IPR020456">
    <property type="entry name" value="Acylphosphatase"/>
</dbReference>
<dbReference type="InterPro" id="IPR017968">
    <property type="entry name" value="Acylphosphatase_CS"/>
</dbReference>
<evidence type="ECO:0000256" key="6">
    <source>
        <dbReference type="RuleBase" id="RU000553"/>
    </source>
</evidence>
<keyword evidence="10" id="KW-1185">Reference proteome</keyword>
<comment type="caution">
    <text evidence="9">The sequence shown here is derived from an EMBL/GenBank/DDBJ whole genome shotgun (WGS) entry which is preliminary data.</text>
</comment>
<dbReference type="Proteomes" id="UP000030428">
    <property type="component" value="Unassembled WGS sequence"/>
</dbReference>
<evidence type="ECO:0000256" key="1">
    <source>
        <dbReference type="ARBA" id="ARBA00005614"/>
    </source>
</evidence>
<accession>A0A0A6S3Z3</accession>
<feature type="domain" description="Acylphosphatase-like" evidence="8">
    <location>
        <begin position="6"/>
        <end position="92"/>
    </location>
</feature>
<dbReference type="NCBIfam" id="NF011022">
    <property type="entry name" value="PRK14451.1"/>
    <property type="match status" value="1"/>
</dbReference>
<dbReference type="PROSITE" id="PS51160">
    <property type="entry name" value="ACYLPHOSPHATASE_3"/>
    <property type="match status" value="1"/>
</dbReference>
<dbReference type="Pfam" id="PF00708">
    <property type="entry name" value="Acylphosphatase"/>
    <property type="match status" value="1"/>
</dbReference>
<protein>
    <recommendedName>
        <fullName evidence="3 5">Acylphosphatase</fullName>
        <ecNumber evidence="2 5">3.6.1.7</ecNumber>
    </recommendedName>
</protein>
<evidence type="ECO:0000256" key="2">
    <source>
        <dbReference type="ARBA" id="ARBA00012150"/>
    </source>
</evidence>
<comment type="catalytic activity">
    <reaction evidence="4 5 6">
        <text>an acyl phosphate + H2O = a carboxylate + phosphate + H(+)</text>
        <dbReference type="Rhea" id="RHEA:14965"/>
        <dbReference type="ChEBI" id="CHEBI:15377"/>
        <dbReference type="ChEBI" id="CHEBI:15378"/>
        <dbReference type="ChEBI" id="CHEBI:29067"/>
        <dbReference type="ChEBI" id="CHEBI:43474"/>
        <dbReference type="ChEBI" id="CHEBI:59918"/>
        <dbReference type="EC" id="3.6.1.7"/>
    </reaction>
</comment>
<dbReference type="GO" id="GO:0003998">
    <property type="term" value="F:acylphosphatase activity"/>
    <property type="evidence" value="ECO:0007669"/>
    <property type="project" value="UniProtKB-EC"/>
</dbReference>
<feature type="active site" evidence="5">
    <location>
        <position position="39"/>
    </location>
</feature>
<organism evidence="9 10">
    <name type="scientific">Candidatus Thiomargarita nelsonii</name>
    <dbReference type="NCBI Taxonomy" id="1003181"/>
    <lineage>
        <taxon>Bacteria</taxon>
        <taxon>Pseudomonadati</taxon>
        <taxon>Pseudomonadota</taxon>
        <taxon>Gammaproteobacteria</taxon>
        <taxon>Thiotrichales</taxon>
        <taxon>Thiotrichaceae</taxon>
        <taxon>Thiomargarita</taxon>
    </lineage>
</organism>
<sequence>MEKKICQHCFISGHVQGVSFRYYTRKQAQGLGVSGWARNLADGRVEVLACGTPNAVDKLRAWLHDGPSLASVTDVQCQTVDYPDCPTGFGIG</sequence>
<feature type="active site" evidence="5">
    <location>
        <position position="21"/>
    </location>
</feature>
<dbReference type="InterPro" id="IPR001792">
    <property type="entry name" value="Acylphosphatase-like_dom"/>
</dbReference>
<dbReference type="PANTHER" id="PTHR47268:SF4">
    <property type="entry name" value="ACYLPHOSPHATASE"/>
    <property type="match status" value="1"/>
</dbReference>
<evidence type="ECO:0000259" key="8">
    <source>
        <dbReference type="PROSITE" id="PS51160"/>
    </source>
</evidence>
<dbReference type="AlphaFoldDB" id="A0A0A6S3Z3"/>
<evidence type="ECO:0000256" key="4">
    <source>
        <dbReference type="ARBA" id="ARBA00047645"/>
    </source>
</evidence>
<proteinExistence type="inferred from homology"/>
<dbReference type="PANTHER" id="PTHR47268">
    <property type="entry name" value="ACYLPHOSPHATASE"/>
    <property type="match status" value="1"/>
</dbReference>
<dbReference type="Gene3D" id="3.30.70.100">
    <property type="match status" value="1"/>
</dbReference>
<gene>
    <name evidence="9" type="ORF">PN36_29385</name>
</gene>
<comment type="similarity">
    <text evidence="1 7">Belongs to the acylphosphatase family.</text>
</comment>
<evidence type="ECO:0000313" key="9">
    <source>
        <dbReference type="EMBL" id="KHD10846.1"/>
    </source>
</evidence>
<dbReference type="SUPFAM" id="SSF54975">
    <property type="entry name" value="Acylphosphatase/BLUF domain-like"/>
    <property type="match status" value="1"/>
</dbReference>
<dbReference type="InterPro" id="IPR036046">
    <property type="entry name" value="Acylphosphatase-like_dom_sf"/>
</dbReference>
<dbReference type="PROSITE" id="PS00150">
    <property type="entry name" value="ACYLPHOSPHATASE_1"/>
    <property type="match status" value="1"/>
</dbReference>
<evidence type="ECO:0000256" key="7">
    <source>
        <dbReference type="RuleBase" id="RU004168"/>
    </source>
</evidence>
<evidence type="ECO:0000256" key="3">
    <source>
        <dbReference type="ARBA" id="ARBA00015991"/>
    </source>
</evidence>
<name>A0A0A6S3Z3_9GAMM</name>
<keyword evidence="5 6" id="KW-0378">Hydrolase</keyword>
<evidence type="ECO:0000256" key="5">
    <source>
        <dbReference type="PROSITE-ProRule" id="PRU00520"/>
    </source>
</evidence>
<reference evidence="9 10" key="1">
    <citation type="journal article" date="2016" name="Front. Microbiol.">
        <title>Single-Cell (Meta-)Genomics of a Dimorphic Candidatus Thiomargarita nelsonii Reveals Genomic Plasticity.</title>
        <authorList>
            <person name="Flood B.E."/>
            <person name="Fliss P."/>
            <person name="Jones D.S."/>
            <person name="Dick G.J."/>
            <person name="Jain S."/>
            <person name="Kaster A.K."/>
            <person name="Winkel M."/>
            <person name="Mussmann M."/>
            <person name="Bailey J."/>
        </authorList>
    </citation>
    <scope>NUCLEOTIDE SEQUENCE [LARGE SCALE GENOMIC DNA]</scope>
    <source>
        <strain evidence="9">Hydrate Ridge</strain>
    </source>
</reference>
<dbReference type="NCBIfam" id="NF011000">
    <property type="entry name" value="PRK14426.1"/>
    <property type="match status" value="1"/>
</dbReference>
<dbReference type="PROSITE" id="PS00151">
    <property type="entry name" value="ACYLPHOSPHATASE_2"/>
    <property type="match status" value="1"/>
</dbReference>
<dbReference type="EMBL" id="JSZA02000202">
    <property type="protein sequence ID" value="KHD10846.1"/>
    <property type="molecule type" value="Genomic_DNA"/>
</dbReference>